<comment type="caution">
    <text evidence="10">The sequence shown here is derived from an EMBL/GenBank/DDBJ whole genome shotgun (WGS) entry which is preliminary data.</text>
</comment>
<dbReference type="SUPFAM" id="SSF56112">
    <property type="entry name" value="Protein kinase-like (PK-like)"/>
    <property type="match status" value="1"/>
</dbReference>
<keyword evidence="11" id="KW-1185">Reference proteome</keyword>
<dbReference type="FunFam" id="1.10.1070.11:FF:000012">
    <property type="entry name" value="Phosphatidylinositol 4-kinase alpha 1"/>
    <property type="match status" value="1"/>
</dbReference>
<dbReference type="GO" id="GO:0005886">
    <property type="term" value="C:plasma membrane"/>
    <property type="evidence" value="ECO:0007669"/>
    <property type="project" value="TreeGrafter"/>
</dbReference>
<dbReference type="Pfam" id="PF00613">
    <property type="entry name" value="PI3Ka"/>
    <property type="match status" value="1"/>
</dbReference>
<dbReference type="InterPro" id="IPR000403">
    <property type="entry name" value="PI3/4_kinase_cat_dom"/>
</dbReference>
<dbReference type="SMART" id="SM00146">
    <property type="entry name" value="PI3Kc"/>
    <property type="match status" value="1"/>
</dbReference>
<gene>
    <name evidence="10" type="ORF">Cgig2_020111</name>
</gene>
<dbReference type="Gene3D" id="3.30.1010.10">
    <property type="entry name" value="Phosphatidylinositol 3-kinase Catalytic Subunit, Chain A, domain 4"/>
    <property type="match status" value="1"/>
</dbReference>
<evidence type="ECO:0000313" key="11">
    <source>
        <dbReference type="Proteomes" id="UP001153076"/>
    </source>
</evidence>
<evidence type="ECO:0000256" key="1">
    <source>
        <dbReference type="ARBA" id="ARBA00004287"/>
    </source>
</evidence>
<evidence type="ECO:0000256" key="3">
    <source>
        <dbReference type="ARBA" id="ARBA00012169"/>
    </source>
</evidence>
<dbReference type="InterPro" id="IPR042236">
    <property type="entry name" value="PI3K_accessory_sf"/>
</dbReference>
<dbReference type="PANTHER" id="PTHR10048">
    <property type="entry name" value="PHOSPHATIDYLINOSITOL KINASE"/>
    <property type="match status" value="1"/>
</dbReference>
<dbReference type="FunFam" id="3.30.1010.10:FF:000012">
    <property type="entry name" value="Phosphatidylinositol 4-kinase alpha 1"/>
    <property type="match status" value="1"/>
</dbReference>
<reference evidence="10" key="1">
    <citation type="submission" date="2022-04" db="EMBL/GenBank/DDBJ databases">
        <title>Carnegiea gigantea Genome sequencing and assembly v2.</title>
        <authorList>
            <person name="Copetti D."/>
            <person name="Sanderson M.J."/>
            <person name="Burquez A."/>
            <person name="Wojciechowski M.F."/>
        </authorList>
    </citation>
    <scope>NUCLEOTIDE SEQUENCE</scope>
    <source>
        <strain evidence="10">SGP5-SGP5p</strain>
        <tissue evidence="10">Aerial part</tissue>
    </source>
</reference>
<protein>
    <recommendedName>
        <fullName evidence="3">1-phosphatidylinositol 4-kinase</fullName>
        <ecNumber evidence="3">2.7.1.67</ecNumber>
    </recommendedName>
</protein>
<dbReference type="InterPro" id="IPR036940">
    <property type="entry name" value="PI3/4_kinase_cat_sf"/>
</dbReference>
<dbReference type="GO" id="GO:0004430">
    <property type="term" value="F:1-phosphatidylinositol 4-kinase activity"/>
    <property type="evidence" value="ECO:0007669"/>
    <property type="project" value="UniProtKB-EC"/>
</dbReference>
<dbReference type="SUPFAM" id="SSF48371">
    <property type="entry name" value="ARM repeat"/>
    <property type="match status" value="2"/>
</dbReference>
<dbReference type="EMBL" id="JAKOGI010000149">
    <property type="protein sequence ID" value="KAJ8441966.1"/>
    <property type="molecule type" value="Genomic_DNA"/>
</dbReference>
<dbReference type="OrthoDB" id="10264149at2759"/>
<dbReference type="CDD" id="cd05167">
    <property type="entry name" value="PI4Kc_III_alpha"/>
    <property type="match status" value="1"/>
</dbReference>
<evidence type="ECO:0000256" key="5">
    <source>
        <dbReference type="ARBA" id="ARBA00022777"/>
    </source>
</evidence>
<accession>A0A9Q1KFM6</accession>
<dbReference type="PANTHER" id="PTHR10048:SF15">
    <property type="entry name" value="PHOSPHATIDYLINOSITOL 4-KINASE ALPHA"/>
    <property type="match status" value="1"/>
</dbReference>
<evidence type="ECO:0000259" key="8">
    <source>
        <dbReference type="PROSITE" id="PS50290"/>
    </source>
</evidence>
<comment type="subcellular location">
    <subcellularLocation>
        <location evidence="1">Membrane</location>
        <topology evidence="1">Peripheral membrane protein</topology>
        <orientation evidence="1">Cytoplasmic side</orientation>
    </subcellularLocation>
</comment>
<feature type="region of interest" description="Disordered" evidence="7">
    <location>
        <begin position="211"/>
        <end position="245"/>
    </location>
</feature>
<dbReference type="Pfam" id="PF00454">
    <property type="entry name" value="PI3_PI4_kinase"/>
    <property type="match status" value="1"/>
</dbReference>
<feature type="domain" description="PIK helical" evidence="9">
    <location>
        <begin position="1498"/>
        <end position="1677"/>
    </location>
</feature>
<comment type="similarity">
    <text evidence="2">Belongs to the PI3/PI4-kinase family. Type III PI4K subfamily.</text>
</comment>
<sequence length="2027" mass="223983">MEALSELCDLIAKNPVQFKEKLAWICARCPSPELLAGKSPKVSRSQLHALVAVGKFLSQCPNPPDHRPQALVIHFLRSVPATFQPSFWPQSFPTTAVSSFYSDFFRHVCKATELSTEFAADVAGFFGDIVVSAWNSAYSGSPELGLSRVCLIAMSESCPGILPSDAEKLVSLLLEQLPVSSPLSGMQSVVSSVQSSPASLSYLQANGVSRPANGGSQLSGSFGGARGGSRMVAEDATSTSSSRVSEVGGVGSIGWKRESNTSAEGFIRQQVAHFEEESVESLEMQDIAFKLIGQILDNVSIDTKVLEQVRLAAKRQLQSSSVFLKIRKRDWTEHGQLLKDRVNAKLSVYRAVGRLKIESLTSSDQDEKSRKKLLLETLALMIDAAEACLVSVWRKLRICEELFSCLLSGVAKIAISRGGQLLRVLLIRLKPLVLAACAQADTWSGCQGAMFESILKSCWEIIEFGWSKDRASVDTFVLGLATCIRGRNDYDDEDMKEKPTVPTVQLNVIRLLAELSASVKKQEVIDMILPLFLESMEDGEASTPGLLRLHLLDAVARLASLGFEKSYRETIVLLTRSYLSKLSNVGSAESRTVTQEATTERVETLPAAFLLVARGLTGNKLRSDYRHRLLSLCSEVGLASESKSGRSGADFLGPLIPAVAEICSDFDPTVSVEPSVLKLFRNLWFYIALFGLAPPIQENQLSDKPVSTSLNGVGSMSTIALQAVHGPYLWNSQWASAIQLIAQATPPLVVSSVKWLEDEFELNALHNPGSGRGSSNEKAAITQRNALSAALGGRVEAGAMSTISGVKATYLLAVAFLEIIRFSSNGGILNGRAELTASKSAFSCAVEYLKTPNLAPAVFQCLTAIIYRAFEAALSWLDQRASETGDAADIRESTLSAHASFLIKAMSQREEHVRNISVNLLVQLRDKFPQILWNSSCVDALLFSMNNDSSSSLVNDPGCAASIRSLYQTVVREWIIMSLSYAPCTSQGLLQEKLCRPSILEGTQPTADVVSLLTEIRIGTGKNDYWTGARPANIPAVMAAAAAASGESFISTEAFSLDVLSTGITSAAVKAKFAGEMAGMRSLYNSIGGLQMGLQRLRYGVSSQPTPNEDDSFNEILLQKFVHLLQQFVNIGEKGGTVDKASFREACSQATALLLSNLVSNSKADTEYFSQLLRLLCWCPAYICAPDAMETGVFVWTWLVSAAPQLGCLVLTELVDAWLWTIDTKRGLFASDAKCSGPAARLRPHLSHGEPEALPEKNPAEQIMAHRLWLGFMIDRFEVVVRHQSVEQMLLFGRMLQGSTRVPWNFSRHPVATGTFFTLMLFGLKYCSCRSQGNLQNFKTGLHLLEDRIYKNSNILQSTGRKYAYSSSDERLVIKILRASLGWFAYEPEWYDTKSKNFSQSEAQSVSAFVQYLMSEHAGNLPSDSKEQMHENGSLLVEGRDQYHPVWGIMENYVVGREQRKQLLLMLCQHEADRLEVWAQPTNSKDYIPRPKISLEKWVEYARTAFAVDPQIALSLASMFPANVYLKSELTRLVQTHILELRCIPQALTYFVTPNAVEENSVLLQQLPHWAACSITKALEFLTPAYKGHPRVMAYVLRVLESYPSECVTFFMPQLVQALRYDEGRLVEGYLLRAAQRSDIFAHILIWHWQGETCEPEERKEADSQKNRAFLALLPRVRQRIIDIFTPKALDLFQREFDFFDKVTSISGVLFPLPKEERRAGIRRELEKIKVEGDDLYLPTAPTKLVRGIQVDSGIPLQSAAKVPIMITFNVVGDDCRQDVLALQVISLLKDIFKAVGLNLYLFPYGVLPTGPGRGIIEVVPNTRSRSQMGEINDGGLYEIFQQEYGPVGTPGFEVARENFLISSAGYAVASLLLQPKDRHNGNLLIDNAGRLIHIDFGFILETSPGGNLRFESAHFKLSHEMTQLLDPSGSMKSETWHRFVGLCVKGYLAARRYMDGIINTVLMMLDSGLPCFSRGDPIGNLRKRFHPEMSEREAANFMIRVCTDAYNKWTTAGYDLIQYLQQGIEK</sequence>
<dbReference type="Pfam" id="PF19274">
    <property type="entry name" value="PI4K_N"/>
    <property type="match status" value="2"/>
</dbReference>
<dbReference type="InterPro" id="IPR001263">
    <property type="entry name" value="PI3K_accessory_dom"/>
</dbReference>
<dbReference type="InterPro" id="IPR015433">
    <property type="entry name" value="PI3/4_kinase"/>
</dbReference>
<dbReference type="SMART" id="SM00145">
    <property type="entry name" value="PI3Ka"/>
    <property type="match status" value="1"/>
</dbReference>
<evidence type="ECO:0000259" key="9">
    <source>
        <dbReference type="PROSITE" id="PS51545"/>
    </source>
</evidence>
<evidence type="ECO:0000256" key="4">
    <source>
        <dbReference type="ARBA" id="ARBA00022679"/>
    </source>
</evidence>
<dbReference type="GO" id="GO:0046854">
    <property type="term" value="P:phosphatidylinositol phosphate biosynthetic process"/>
    <property type="evidence" value="ECO:0007669"/>
    <property type="project" value="InterPro"/>
</dbReference>
<dbReference type="InterPro" id="IPR045495">
    <property type="entry name" value="PI4K_N"/>
</dbReference>
<dbReference type="Proteomes" id="UP001153076">
    <property type="component" value="Unassembled WGS sequence"/>
</dbReference>
<evidence type="ECO:0000313" key="10">
    <source>
        <dbReference type="EMBL" id="KAJ8441966.1"/>
    </source>
</evidence>
<dbReference type="PROSITE" id="PS51545">
    <property type="entry name" value="PIK_HELICAL"/>
    <property type="match status" value="1"/>
</dbReference>
<dbReference type="PROSITE" id="PS50290">
    <property type="entry name" value="PI3_4_KINASE_3"/>
    <property type="match status" value="1"/>
</dbReference>
<dbReference type="GO" id="GO:0005737">
    <property type="term" value="C:cytoplasm"/>
    <property type="evidence" value="ECO:0007669"/>
    <property type="project" value="TreeGrafter"/>
</dbReference>
<feature type="domain" description="PI3K/PI4K catalytic" evidence="8">
    <location>
        <begin position="1739"/>
        <end position="2011"/>
    </location>
</feature>
<dbReference type="EC" id="2.7.1.67" evidence="3"/>
<organism evidence="10 11">
    <name type="scientific">Carnegiea gigantea</name>
    <dbReference type="NCBI Taxonomy" id="171969"/>
    <lineage>
        <taxon>Eukaryota</taxon>
        <taxon>Viridiplantae</taxon>
        <taxon>Streptophyta</taxon>
        <taxon>Embryophyta</taxon>
        <taxon>Tracheophyta</taxon>
        <taxon>Spermatophyta</taxon>
        <taxon>Magnoliopsida</taxon>
        <taxon>eudicotyledons</taxon>
        <taxon>Gunneridae</taxon>
        <taxon>Pentapetalae</taxon>
        <taxon>Caryophyllales</taxon>
        <taxon>Cactineae</taxon>
        <taxon>Cactaceae</taxon>
        <taxon>Cactoideae</taxon>
        <taxon>Echinocereeae</taxon>
        <taxon>Carnegiea</taxon>
    </lineage>
</organism>
<evidence type="ECO:0000256" key="6">
    <source>
        <dbReference type="ARBA" id="ARBA00023136"/>
    </source>
</evidence>
<dbReference type="Gene3D" id="1.10.1070.11">
    <property type="entry name" value="Phosphatidylinositol 3-/4-kinase, catalytic domain"/>
    <property type="match status" value="1"/>
</dbReference>
<keyword evidence="4" id="KW-0808">Transferase</keyword>
<proteinExistence type="inferred from homology"/>
<dbReference type="GO" id="GO:0048015">
    <property type="term" value="P:phosphatidylinositol-mediated signaling"/>
    <property type="evidence" value="ECO:0007669"/>
    <property type="project" value="TreeGrafter"/>
</dbReference>
<evidence type="ECO:0000256" key="7">
    <source>
        <dbReference type="SAM" id="MobiDB-lite"/>
    </source>
</evidence>
<keyword evidence="6" id="KW-0472">Membrane</keyword>
<keyword evidence="5" id="KW-0418">Kinase</keyword>
<name>A0A9Q1KFM6_9CARY</name>
<dbReference type="Gene3D" id="1.25.40.70">
    <property type="entry name" value="Phosphatidylinositol 3-kinase, accessory domain (PIK)"/>
    <property type="match status" value="1"/>
</dbReference>
<dbReference type="InterPro" id="IPR016024">
    <property type="entry name" value="ARM-type_fold"/>
</dbReference>
<evidence type="ECO:0000256" key="2">
    <source>
        <dbReference type="ARBA" id="ARBA00006209"/>
    </source>
</evidence>
<dbReference type="InterPro" id="IPR011009">
    <property type="entry name" value="Kinase-like_dom_sf"/>
</dbReference>